<name>A0A0H3GHU6_KLEPH</name>
<evidence type="ECO:0000313" key="1">
    <source>
        <dbReference type="EMBL" id="AEW59048.1"/>
    </source>
</evidence>
<dbReference type="RefSeq" id="WP_004218082.1">
    <property type="nucleotide sequence ID" value="NC_016845.1"/>
</dbReference>
<dbReference type="RefSeq" id="YP_005224650.1">
    <property type="nucleotide sequence ID" value="NC_016845.1"/>
</dbReference>
<dbReference type="AlphaFoldDB" id="A0A0H3GHU6"/>
<dbReference type="PATRIC" id="fig|1125630.4.peg.345"/>
<evidence type="ECO:0000313" key="2">
    <source>
        <dbReference type="Proteomes" id="UP000007841"/>
    </source>
</evidence>
<gene>
    <name evidence="1" type="ordered locus">KPHS_03500</name>
</gene>
<dbReference type="GeneID" id="11845337"/>
<dbReference type="STRING" id="1125630.KPHS_03500"/>
<dbReference type="KEGG" id="kpm:KPHS_03500"/>
<proteinExistence type="predicted"/>
<dbReference type="EMBL" id="CP003200">
    <property type="protein sequence ID" value="AEW59048.1"/>
    <property type="molecule type" value="Genomic_DNA"/>
</dbReference>
<dbReference type="HOGENOM" id="CLU_3291128_0_0_6"/>
<keyword evidence="2" id="KW-1185">Reference proteome</keyword>
<accession>A0A0H3GHU6</accession>
<reference evidence="1 2" key="1">
    <citation type="journal article" date="2012" name="J. Bacteriol.">
        <title>Complete genome sequence of Klebsiella pneumoniae subsp. pneumoniae HS11286, a multidrug-resistant strain isolated from human sputum.</title>
        <authorList>
            <person name="Liu P."/>
            <person name="Li P."/>
            <person name="Jiang X."/>
            <person name="Bi D."/>
            <person name="Xie Y."/>
            <person name="Tai C."/>
            <person name="Deng Z."/>
            <person name="Rajakumar K."/>
            <person name="Ou H.Y."/>
        </authorList>
    </citation>
    <scope>NUCLEOTIDE SEQUENCE [LARGE SCALE GENOMIC DNA]</scope>
    <source>
        <strain evidence="1 2">HS11286</strain>
    </source>
</reference>
<organism evidence="1 2">
    <name type="scientific">Klebsiella pneumoniae subsp. pneumoniae (strain HS11286)</name>
    <dbReference type="NCBI Taxonomy" id="1125630"/>
    <lineage>
        <taxon>Bacteria</taxon>
        <taxon>Pseudomonadati</taxon>
        <taxon>Pseudomonadota</taxon>
        <taxon>Gammaproteobacteria</taxon>
        <taxon>Enterobacterales</taxon>
        <taxon>Enterobacteriaceae</taxon>
        <taxon>Klebsiella/Raoultella group</taxon>
        <taxon>Klebsiella</taxon>
        <taxon>Klebsiella pneumoniae complex</taxon>
    </lineage>
</organism>
<dbReference type="Proteomes" id="UP000007841">
    <property type="component" value="Chromosome"/>
</dbReference>
<protein>
    <submittedName>
        <fullName evidence="1">Uncharacterized protein</fullName>
    </submittedName>
</protein>
<sequence>MRKPLTKEGRDALFLSKKQCLKKTEREKFSSLFYLNYFSF</sequence>